<dbReference type="Proteomes" id="UP000282076">
    <property type="component" value="Unassembled WGS sequence"/>
</dbReference>
<dbReference type="EMBL" id="RBZM01000010">
    <property type="protein sequence ID" value="RKP47979.1"/>
    <property type="molecule type" value="Genomic_DNA"/>
</dbReference>
<name>A0A494XIM9_9BACL</name>
<dbReference type="InterPro" id="IPR036388">
    <property type="entry name" value="WH-like_DNA-bd_sf"/>
</dbReference>
<reference evidence="2 3" key="1">
    <citation type="submission" date="2018-10" db="EMBL/GenBank/DDBJ databases">
        <title>Cohnella sp. M2MS4P-1, whole genome shotgun sequence.</title>
        <authorList>
            <person name="Tuo L."/>
        </authorList>
    </citation>
    <scope>NUCLEOTIDE SEQUENCE [LARGE SCALE GENOMIC DNA]</scope>
    <source>
        <strain evidence="2 3">M2MS4P-1</strain>
    </source>
</reference>
<dbReference type="PANTHER" id="PTHR33169">
    <property type="entry name" value="PADR-FAMILY TRANSCRIPTIONAL REGULATOR"/>
    <property type="match status" value="1"/>
</dbReference>
<organism evidence="2 3">
    <name type="scientific">Cohnella endophytica</name>
    <dbReference type="NCBI Taxonomy" id="2419778"/>
    <lineage>
        <taxon>Bacteria</taxon>
        <taxon>Bacillati</taxon>
        <taxon>Bacillota</taxon>
        <taxon>Bacilli</taxon>
        <taxon>Bacillales</taxon>
        <taxon>Paenibacillaceae</taxon>
        <taxon>Cohnella</taxon>
    </lineage>
</organism>
<dbReference type="OrthoDB" id="9814826at2"/>
<dbReference type="InterPro" id="IPR005149">
    <property type="entry name" value="Tscrpt_reg_PadR_N"/>
</dbReference>
<protein>
    <submittedName>
        <fullName evidence="2">PadR family transcriptional regulator</fullName>
    </submittedName>
</protein>
<keyword evidence="3" id="KW-1185">Reference proteome</keyword>
<dbReference type="InterPro" id="IPR036390">
    <property type="entry name" value="WH_DNA-bd_sf"/>
</dbReference>
<feature type="domain" description="Transcription regulator PadR N-terminal" evidence="1">
    <location>
        <begin position="17"/>
        <end position="90"/>
    </location>
</feature>
<gene>
    <name evidence="2" type="ORF">D7Z26_22495</name>
</gene>
<sequence>MKDLKEMLPLTEAFYYILVALYAEPSHGYGMMQDVEKMSGGRVKIGAGTLYTALNTLLNKGLIDNFPVPEGTDSRRKMYEITQDGKTVVAAEIARLEELLESGKKAIVAKGE</sequence>
<evidence type="ECO:0000313" key="3">
    <source>
        <dbReference type="Proteomes" id="UP000282076"/>
    </source>
</evidence>
<dbReference type="AlphaFoldDB" id="A0A494XIM9"/>
<dbReference type="Gene3D" id="1.10.10.10">
    <property type="entry name" value="Winged helix-like DNA-binding domain superfamily/Winged helix DNA-binding domain"/>
    <property type="match status" value="1"/>
</dbReference>
<comment type="caution">
    <text evidence="2">The sequence shown here is derived from an EMBL/GenBank/DDBJ whole genome shotgun (WGS) entry which is preliminary data.</text>
</comment>
<accession>A0A494XIM9</accession>
<evidence type="ECO:0000259" key="1">
    <source>
        <dbReference type="Pfam" id="PF03551"/>
    </source>
</evidence>
<evidence type="ECO:0000313" key="2">
    <source>
        <dbReference type="EMBL" id="RKP47979.1"/>
    </source>
</evidence>
<dbReference type="SUPFAM" id="SSF46785">
    <property type="entry name" value="Winged helix' DNA-binding domain"/>
    <property type="match status" value="1"/>
</dbReference>
<dbReference type="RefSeq" id="WP_120979372.1">
    <property type="nucleotide sequence ID" value="NZ_RBZM01000010.1"/>
</dbReference>
<dbReference type="Pfam" id="PF03551">
    <property type="entry name" value="PadR"/>
    <property type="match status" value="1"/>
</dbReference>
<dbReference type="InterPro" id="IPR052509">
    <property type="entry name" value="Metal_resp_DNA-bind_regulator"/>
</dbReference>
<proteinExistence type="predicted"/>
<dbReference type="PANTHER" id="PTHR33169:SF13">
    <property type="entry name" value="PADR-FAMILY TRANSCRIPTIONAL REGULATOR"/>
    <property type="match status" value="1"/>
</dbReference>